<feature type="transmembrane region" description="Helical" evidence="8">
    <location>
        <begin position="308"/>
        <end position="330"/>
    </location>
</feature>
<organism evidence="10 11">
    <name type="scientific">Neobacillus bataviensis</name>
    <dbReference type="NCBI Taxonomy" id="220685"/>
    <lineage>
        <taxon>Bacteria</taxon>
        <taxon>Bacillati</taxon>
        <taxon>Bacillota</taxon>
        <taxon>Bacilli</taxon>
        <taxon>Bacillales</taxon>
        <taxon>Bacillaceae</taxon>
        <taxon>Neobacillus</taxon>
    </lineage>
</organism>
<proteinExistence type="inferred from homology"/>
<keyword evidence="8 9" id="KW-0961">Cell wall biogenesis/degradation</keyword>
<dbReference type="PRINTS" id="PR01806">
    <property type="entry name" value="VIRFACTRMVIN"/>
</dbReference>
<feature type="transmembrane region" description="Helical" evidence="8">
    <location>
        <begin position="471"/>
        <end position="489"/>
    </location>
</feature>
<dbReference type="AlphaFoldDB" id="A0A561CMY3"/>
<evidence type="ECO:0000256" key="8">
    <source>
        <dbReference type="HAMAP-Rule" id="MF_02078"/>
    </source>
</evidence>
<evidence type="ECO:0000313" key="10">
    <source>
        <dbReference type="EMBL" id="TWD92380.1"/>
    </source>
</evidence>
<keyword evidence="7 8" id="KW-0472">Membrane</keyword>
<gene>
    <name evidence="8" type="primary">murJ</name>
    <name evidence="10" type="ORF">FB550_11810</name>
</gene>
<evidence type="ECO:0000256" key="1">
    <source>
        <dbReference type="ARBA" id="ARBA00004651"/>
    </source>
</evidence>
<keyword evidence="5 8" id="KW-0573">Peptidoglycan synthesis</keyword>
<dbReference type="EMBL" id="VIVN01000018">
    <property type="protein sequence ID" value="TWD92380.1"/>
    <property type="molecule type" value="Genomic_DNA"/>
</dbReference>
<comment type="caution">
    <text evidence="10">The sequence shown here is derived from an EMBL/GenBank/DDBJ whole genome shotgun (WGS) entry which is preliminary data.</text>
</comment>
<keyword evidence="4 8" id="KW-0133">Cell shape</keyword>
<feature type="transmembrane region" description="Helical" evidence="8">
    <location>
        <begin position="180"/>
        <end position="198"/>
    </location>
</feature>
<comment type="function">
    <text evidence="8 9">Involved in peptidoglycan biosynthesis. Transports lipid-linked peptidoglycan precursors from the inner to the outer leaflet of the cytoplasmic membrane.</text>
</comment>
<feature type="transmembrane region" description="Helical" evidence="8">
    <location>
        <begin position="52"/>
        <end position="72"/>
    </location>
</feature>
<dbReference type="GO" id="GO:0005886">
    <property type="term" value="C:plasma membrane"/>
    <property type="evidence" value="ECO:0007669"/>
    <property type="project" value="UniProtKB-SubCell"/>
</dbReference>
<dbReference type="HAMAP" id="MF_02078">
    <property type="entry name" value="MurJ_MviN"/>
    <property type="match status" value="1"/>
</dbReference>
<evidence type="ECO:0000256" key="2">
    <source>
        <dbReference type="ARBA" id="ARBA00022475"/>
    </source>
</evidence>
<dbReference type="GO" id="GO:0034204">
    <property type="term" value="P:lipid translocation"/>
    <property type="evidence" value="ECO:0007669"/>
    <property type="project" value="TreeGrafter"/>
</dbReference>
<feature type="transmembrane region" description="Helical" evidence="8">
    <location>
        <begin position="267"/>
        <end position="287"/>
    </location>
</feature>
<comment type="subcellular location">
    <subcellularLocation>
        <location evidence="1 8">Cell membrane</location>
        <topology evidence="1 8">Multi-pass membrane protein</topology>
    </subcellularLocation>
</comment>
<dbReference type="Pfam" id="PF03023">
    <property type="entry name" value="MurJ"/>
    <property type="match status" value="1"/>
</dbReference>
<keyword evidence="6 8" id="KW-1133">Transmembrane helix</keyword>
<dbReference type="PIRSF" id="PIRSF002869">
    <property type="entry name" value="MviN"/>
    <property type="match status" value="1"/>
</dbReference>
<name>A0A561CMY3_9BACI</name>
<feature type="transmembrane region" description="Helical" evidence="8">
    <location>
        <begin position="125"/>
        <end position="145"/>
    </location>
</feature>
<sequence>MGKILKNATLLVVLLTLVSKISGFIREQVIAFQYGATNIADTYSTVLSLPQYVSNIIGGVLLSCFIPLYISIKERDGIKQAEDFTSKIFQFTLLFLILLNVVFWVFADPIGAMYFGEDVTSEQIFLIKIILPSQIILSLAMFFTAKLNAIKIYNSPILSTILMNIIFIWIVIFFKKSSETLILANVISALGQISYLIYKTPKFKLNFNSLNYYVKNRNFKEFLLLGVPVLIGSFSVQAFTIFDKILARDLPDGNIAALSYAQKLTQLPVGIIAMGISTVLLSSLSIIASKGDMQKLNKEIFKGLNLTFILLLPIILIMYYLAVPITKIIFERGEFNHDATIMTAQAVRAYSIGIIGTSLTMVLSRVFFAKKNTIIPVISNLISALVNFIFALFLVKNYQHIGLATANSISVIFNFIFLFVAYLIKFRNTLRFNLKVFNRYMISFVVLVGASLIIFMLLNDIFDPNKNFMSFMLYSISYLVVYSLIVVVLKGRDYSVRFKKILKWGA</sequence>
<evidence type="ECO:0000256" key="4">
    <source>
        <dbReference type="ARBA" id="ARBA00022960"/>
    </source>
</evidence>
<feature type="transmembrane region" description="Helical" evidence="8">
    <location>
        <begin position="375"/>
        <end position="395"/>
    </location>
</feature>
<feature type="transmembrane region" description="Helical" evidence="8">
    <location>
        <begin position="84"/>
        <end position="105"/>
    </location>
</feature>
<accession>A0A561CMY3</accession>
<evidence type="ECO:0000256" key="7">
    <source>
        <dbReference type="ARBA" id="ARBA00023136"/>
    </source>
</evidence>
<dbReference type="GO" id="GO:0015648">
    <property type="term" value="F:lipid-linked peptidoglycan transporter activity"/>
    <property type="evidence" value="ECO:0007669"/>
    <property type="project" value="UniProtKB-UniRule"/>
</dbReference>
<comment type="pathway">
    <text evidence="8">Cell wall biogenesis; peptidoglycan biosynthesis.</text>
</comment>
<evidence type="ECO:0000313" key="11">
    <source>
        <dbReference type="Proteomes" id="UP000319671"/>
    </source>
</evidence>
<comment type="similarity">
    <text evidence="8 9">Belongs to the MurJ/MviN family.</text>
</comment>
<keyword evidence="3 8" id="KW-0812">Transmembrane</keyword>
<evidence type="ECO:0000256" key="6">
    <source>
        <dbReference type="ARBA" id="ARBA00022989"/>
    </source>
</evidence>
<reference evidence="10 11" key="1">
    <citation type="submission" date="2019-06" db="EMBL/GenBank/DDBJ databases">
        <title>Sorghum-associated microbial communities from plants grown in Nebraska, USA.</title>
        <authorList>
            <person name="Schachtman D."/>
        </authorList>
    </citation>
    <scope>NUCLEOTIDE SEQUENCE [LARGE SCALE GENOMIC DNA]</scope>
    <source>
        <strain evidence="10 11">2482</strain>
    </source>
</reference>
<protein>
    <recommendedName>
        <fullName evidence="8">Probable lipid II flippase MurJ</fullName>
    </recommendedName>
</protein>
<dbReference type="PANTHER" id="PTHR47019:SF1">
    <property type="entry name" value="LIPID II FLIPPASE MURJ"/>
    <property type="match status" value="1"/>
</dbReference>
<dbReference type="NCBIfam" id="TIGR01695">
    <property type="entry name" value="murJ_mviN"/>
    <property type="match status" value="1"/>
</dbReference>
<evidence type="ECO:0000256" key="9">
    <source>
        <dbReference type="PIRNR" id="PIRNR002869"/>
    </source>
</evidence>
<dbReference type="GO" id="GO:0008360">
    <property type="term" value="P:regulation of cell shape"/>
    <property type="evidence" value="ECO:0007669"/>
    <property type="project" value="UniProtKB-UniRule"/>
</dbReference>
<evidence type="ECO:0000256" key="3">
    <source>
        <dbReference type="ARBA" id="ARBA00022692"/>
    </source>
</evidence>
<dbReference type="UniPathway" id="UPA00219"/>
<feature type="transmembrane region" description="Helical" evidence="8">
    <location>
        <begin position="157"/>
        <end position="174"/>
    </location>
</feature>
<dbReference type="Proteomes" id="UP000319671">
    <property type="component" value="Unassembled WGS sequence"/>
</dbReference>
<dbReference type="GO" id="GO:0071555">
    <property type="term" value="P:cell wall organization"/>
    <property type="evidence" value="ECO:0007669"/>
    <property type="project" value="UniProtKB-UniRule"/>
</dbReference>
<dbReference type="PANTHER" id="PTHR47019">
    <property type="entry name" value="LIPID II FLIPPASE MURJ"/>
    <property type="match status" value="1"/>
</dbReference>
<feature type="transmembrane region" description="Helical" evidence="8">
    <location>
        <begin position="401"/>
        <end position="424"/>
    </location>
</feature>
<dbReference type="GO" id="GO:0009252">
    <property type="term" value="P:peptidoglycan biosynthetic process"/>
    <property type="evidence" value="ECO:0007669"/>
    <property type="project" value="UniProtKB-UniRule"/>
</dbReference>
<feature type="transmembrane region" description="Helical" evidence="8">
    <location>
        <begin position="350"/>
        <end position="368"/>
    </location>
</feature>
<feature type="transmembrane region" description="Helical" evidence="8">
    <location>
        <begin position="222"/>
        <end position="242"/>
    </location>
</feature>
<dbReference type="InterPro" id="IPR004268">
    <property type="entry name" value="MurJ"/>
</dbReference>
<keyword evidence="2 8" id="KW-1003">Cell membrane</keyword>
<evidence type="ECO:0000256" key="5">
    <source>
        <dbReference type="ARBA" id="ARBA00022984"/>
    </source>
</evidence>
<keyword evidence="11" id="KW-1185">Reference proteome</keyword>
<feature type="transmembrane region" description="Helical" evidence="8">
    <location>
        <begin position="436"/>
        <end position="459"/>
    </location>
</feature>
<keyword evidence="8 9" id="KW-0813">Transport</keyword>
<dbReference type="RefSeq" id="WP_186446626.1">
    <property type="nucleotide sequence ID" value="NZ_VIVN01000018.1"/>
</dbReference>
<dbReference type="InterPro" id="IPR051050">
    <property type="entry name" value="Lipid_II_flippase_MurJ/MviN"/>
</dbReference>